<feature type="domain" description="FAD linked oxidase N-terminal" evidence="1">
    <location>
        <begin position="18"/>
        <end position="139"/>
    </location>
</feature>
<keyword evidence="3" id="KW-1185">Reference proteome</keyword>
<dbReference type="Proteomes" id="UP000214365">
    <property type="component" value="Unassembled WGS sequence"/>
</dbReference>
<dbReference type="GO" id="GO:0000246">
    <property type="term" value="F:Delta24(24-1) sterol reductase activity"/>
    <property type="evidence" value="ECO:0007669"/>
    <property type="project" value="TreeGrafter"/>
</dbReference>
<dbReference type="EMBL" id="LFMY01000001">
    <property type="protein sequence ID" value="OKL63837.1"/>
    <property type="molecule type" value="Genomic_DNA"/>
</dbReference>
<dbReference type="GO" id="GO:0050660">
    <property type="term" value="F:flavin adenine dinucleotide binding"/>
    <property type="evidence" value="ECO:0007669"/>
    <property type="project" value="InterPro"/>
</dbReference>
<protein>
    <recommendedName>
        <fullName evidence="1">FAD linked oxidase N-terminal domain-containing protein</fullName>
    </recommendedName>
</protein>
<reference evidence="2 3" key="1">
    <citation type="submission" date="2015-06" db="EMBL/GenBank/DDBJ databases">
        <title>Talaromyces atroroseus IBT 11181 draft genome.</title>
        <authorList>
            <person name="Rasmussen K.B."/>
            <person name="Rasmussen S."/>
            <person name="Petersen B."/>
            <person name="Sicheritz-Ponten T."/>
            <person name="Mortensen U.H."/>
            <person name="Thrane U."/>
        </authorList>
    </citation>
    <scope>NUCLEOTIDE SEQUENCE [LARGE SCALE GENOMIC DNA]</scope>
    <source>
        <strain evidence="2 3">IBT 11181</strain>
    </source>
</reference>
<dbReference type="Pfam" id="PF01565">
    <property type="entry name" value="FAD_binding_4"/>
    <property type="match status" value="1"/>
</dbReference>
<dbReference type="InterPro" id="IPR036318">
    <property type="entry name" value="FAD-bd_PCMH-like_sf"/>
</dbReference>
<gene>
    <name evidence="2" type="ORF">UA08_00771</name>
</gene>
<dbReference type="InterPro" id="IPR040165">
    <property type="entry name" value="Diminuto-like"/>
</dbReference>
<dbReference type="GO" id="GO:0016020">
    <property type="term" value="C:membrane"/>
    <property type="evidence" value="ECO:0007669"/>
    <property type="project" value="TreeGrafter"/>
</dbReference>
<accession>A0A225BCR7</accession>
<dbReference type="GO" id="GO:0005737">
    <property type="term" value="C:cytoplasm"/>
    <property type="evidence" value="ECO:0007669"/>
    <property type="project" value="TreeGrafter"/>
</dbReference>
<dbReference type="PANTHER" id="PTHR10801:SF10">
    <property type="entry name" value="FAD BINDING DOMAIN PROTEIN (AFU_ORTHOLOGUE AFUA_6G14300)"/>
    <property type="match status" value="1"/>
</dbReference>
<comment type="caution">
    <text evidence="2">The sequence shown here is derived from an EMBL/GenBank/DDBJ whole genome shotgun (WGS) entry which is preliminary data.</text>
</comment>
<name>A0A225BCR7_TALAT</name>
<evidence type="ECO:0000259" key="1">
    <source>
        <dbReference type="Pfam" id="PF01565"/>
    </source>
</evidence>
<evidence type="ECO:0000313" key="2">
    <source>
        <dbReference type="EMBL" id="OKL63837.1"/>
    </source>
</evidence>
<dbReference type="InterPro" id="IPR016169">
    <property type="entry name" value="FAD-bd_PCMH_sub2"/>
</dbReference>
<dbReference type="PANTHER" id="PTHR10801">
    <property type="entry name" value="24-DEHYDROCHOLESTEROL REDUCTASE"/>
    <property type="match status" value="1"/>
</dbReference>
<dbReference type="GeneID" id="31000526"/>
<evidence type="ECO:0000313" key="3">
    <source>
        <dbReference type="Proteomes" id="UP000214365"/>
    </source>
</evidence>
<dbReference type="GO" id="GO:0008202">
    <property type="term" value="P:steroid metabolic process"/>
    <property type="evidence" value="ECO:0007669"/>
    <property type="project" value="TreeGrafter"/>
</dbReference>
<dbReference type="AlphaFoldDB" id="A0A225BCR7"/>
<dbReference type="SUPFAM" id="SSF56176">
    <property type="entry name" value="FAD-binding/transporter-associated domain-like"/>
    <property type="match status" value="1"/>
</dbReference>
<dbReference type="Gene3D" id="3.30.465.10">
    <property type="match status" value="1"/>
</dbReference>
<proteinExistence type="predicted"/>
<organism evidence="2 3">
    <name type="scientific">Talaromyces atroroseus</name>
    <dbReference type="NCBI Taxonomy" id="1441469"/>
    <lineage>
        <taxon>Eukaryota</taxon>
        <taxon>Fungi</taxon>
        <taxon>Dikarya</taxon>
        <taxon>Ascomycota</taxon>
        <taxon>Pezizomycotina</taxon>
        <taxon>Eurotiomycetes</taxon>
        <taxon>Eurotiomycetidae</taxon>
        <taxon>Eurotiales</taxon>
        <taxon>Trichocomaceae</taxon>
        <taxon>Talaromyces</taxon>
        <taxon>Talaromyces sect. Trachyspermi</taxon>
    </lineage>
</organism>
<sequence>MRDSSRSLKMEQHEAAVSQIAASVRALYVRREPFCIYHGPTNSTRPIKKDCVVDISALSNVVKIDPACKVATVEPKVSMDKLVEATLEYGLIPPVVMEFPGITVGGGYAGSAGERSSFRYGYSDQTVNSVEMVLAIGIVTASRNERPELFKAAGGALGTLGITTLLELQLLPAKKFVKTTYYRSNNVHDTIKVIRQETENTSNDYVDGIIFSKSHGVVITGQLTDETPGSIKPQTFSKPWDPWLYLHVKDKTDTESPVIDYIPLAEYLYRYDRGGF</sequence>
<dbReference type="OrthoDB" id="415825at2759"/>
<dbReference type="InterPro" id="IPR006094">
    <property type="entry name" value="Oxid_FAD_bind_N"/>
</dbReference>
<dbReference type="STRING" id="1441469.A0A225BCR7"/>
<dbReference type="RefSeq" id="XP_020123958.1">
    <property type="nucleotide sequence ID" value="XM_020260614.1"/>
</dbReference>